<feature type="coiled-coil region" evidence="1">
    <location>
        <begin position="2182"/>
        <end position="2258"/>
    </location>
</feature>
<sequence length="3991" mass="457867">MNDEVEENNIEMHQQQSEITDQQQEDRKPQSDEAVFLQEERITDVKGDKGIASQKNQPGDDTSNKKVLRAPNIALESQKTLADVIASYEDGLDSLRSKLGPSLTNTLLGLETLSTKERGDQEGAKVPQIGLVYEEMDKEREDKPQDEDLPKENDIALSGRGPVLFSTEGVNSLEKELRAPELMATSGKTLEEVIEDYEDRINEEINELQSLVSLLKEKLGNDLYHTLVPHSGSRDEESSGKDETDQGFPHERHPKSLEIKSGECEYDLKSKSLLQDDGETVENILRKYEKQIDELSNLVTDENDEGVSILPVISNDEDRMSDLEKENKAFAHRFAGLEKVIGRNLLHKLENLENEDCQKKEEVAEIGLEDDIKAPIMMQKNDQTLEKIVKNYEKELEALRKLYSNQGEDTCVEDIVRDYEEKIDDLKSKNKDVHDNYDTLANRVGTDLVQDILASLPDENLKSENEMVKGNNASQLNAPLIMKRDVDSSLQDVLELYEKALGLFPSYPNDENFVNVKMRTFDDLKRENEILKRAIGDQEATDLSLTAKEETQATPITKLKPESLKTTDRSSKDGWDDKFVSLEEERSQVPKLMQDEDPTITNVLNEKEKEKEVETVQKLPTGQTEERVSIREPMKDLEDSNKELENEKRKLLEMLHHLENQIGPNLTDDLQNINKSDKESDGTDLDGTKRSRLEAPIVMKGENRTLEDVLRNYEKELEVLRKMVPDQGGEGGTISGIVKDYEDKLESLANRNNSLKDRLRELRGKIGDELFEDLQPEVHNLEGMDEGETTEKEENDQMKTKRALKAIEILNESQKPLEDIVARYEKGLEELIRENKVYKDGIGKDLAEALLVMAEEEDCLSCNKFDANELEARFLPTEDLSNKRRPTSENQDVRKKTDTYTKDTHQPLRSELDKDDTKTGSDDLKAISLLRDEGLTLEAILKRYEKELDALGQITIGENEDDVNVADLIANFQNTIEKLEDKEKILMKKLQHFEDTVGADLYSSLDSFKKEREKDDQKDDSCDEEMDISVINLMKCEGKNLEDVIKNYEKELLALRKLMPGEDNEIADIVKEYEGKIKDLQGKNKDLTHILDNLEDNIGSSLFEDLKGAKRPLDGTEKTSKEQESPKKLQTKNRRVFPLEKQLEFYEQDLDEKENENKTLKASVGPRLANFLLNLAAEKKTPLLIDSEEQCAVDSIDSKEPFTSMSLEKGSDRVFQSFDNNNNDKEDISSIPGSDYLKAQSLIRDEGKTVEYVLGKYEKELGTVSKKLSSDEGVSFLDVATDCEEKIIKLEKENDHLLSRLKDIELRIGTALLDKIEGGEQEKDSVLQNEKNEDDDMANTLKAPEIMQSEGKTLENVINRYEKELTALRSLVPSDGEEVGSIADIIKSYEDKVDQLRAESERQRLDSDRLIQRIGPKLVGDIKKLNEISSEETDGDMQEDKSSDLRSEKQDKDLKVTKIMDVKKSTLEDVLETYESALGALLSDALPFSDELNEGNIMADYNSPIEKLKEENEILKCRIGPTLSKRLLGITKDDNCGARNNENEDGETVETKDPYVDKSRFSKSSTYQRRPQSNVLSPEELKAEIFIEEEGQTIEDILKNYEKELEVLKSLVPVQPGKSVESISDLVLKYEREIDALKNEGSNLTNRLGFLEEKLGPDLMVDVENQNLSKRAENDDSFQELRKSELQAPKIMAEEQKSLETVVSCYEKELDALHKLVSDQEDSQQVSISDIIKDYEDQLNEFRTEIKDLKLNSSALNDRLGINLVREIEGLFDEGVDRDESSDAARNPGQKKEASELEKQLKAPKIMHKDNKTLESVLATYEDALGLYIITAGSPNEDLHEADDIDTHLRNYKALKEENEVLIGALGENLTRDIVDAAPTDHLSSQDKVLTKSEEKCRTPSTTERLDGRPLEMKAKALMRDNGNTIEDILKKYEEDIEALSKLVPYGTGGSSLISELVKDYEGKLENLQIENRSLENQLKSLRKSIGQDLARDLENPVLEVEKGGKDLKAPLIMQEEGKSLENILRKYERELRAFREADPGQEENTPTITSIVNEYEDKIEELKTQYESLKEESSSLKESIGLELAKDVMSVKVELNSPEEGHRSIKTPKYKATKIMQEKETTLEDVLESYEAMLTTESGDVEFSSAEKWEILREKVGSELVNELLLPPKETVGIKQKWEAVIRLKEENTTLADILETYESELERLTREKNAIEALVKDDENDGQSALDVISQYEDEIEHLKNKNIEMENKLSTLIARMGDNLVNDILRLSFKEKTKLKPPIKALKMMEDEEKQLSTIMQEYENEIGKLSRENETLKTIANTEHGIDNGDSITNLVTNYEMKIQELVQEKQDIETNLGVLADGVGRDVANEILNPSEAEEILPLNALRIMNNEQKTLAEVTKQYENSLESLKREISAMRNLVSEDTEKLSLADKISEYEDEISNLKNKVREQTLLEKKIGMDLVQQLKTLGKNRAEGIVLRAVEVMERKNDTSLEDILKDYENELKEKDHEILTLKELVSGDILSIATSQESEIDELKTVNKILANELDVISDKVGRELVNEILNTSNKTPTSQSNHVYHNAVRRMEDEGKSLADVLDEYEKEIEAKHNENEELTKKEGTLTKLYHQVGSDLFNEILMDNLSESSCTDKQPLFEASALMAEKEETLGEVILGYERELDKVKRENGALRALTETEGLANSSAIEFFSEYEEKIQKLSTENLESNKRLQKLTLTVGVELAEQLLKLPHGVKNVPQDPINDLQALKTVKENQVTLANVLQNYENRLKEDENVGTGPLVFRTALTEEVKFAQLVRVDEKEPIITISEGERNPKSPYLKAEETFTLEKGTEREEIQSSDQNQIPSVVSENEALRVKLRRLSKRVGAELAEELMRSLEDESNDMNAAVTFASVRELDAFDDVVTERATLAQVLESYEMQLKKSRQVEVGDLSGPVVESHISTEDLTRVNSKPTDQSANANLTMPSGRLLEEVCQINDHDDFNHYEVPDRDSANSVASEEKTSASDQQKDTDNRETADLCDMDISALENLIPKEPKIMIPNEESLLPLQVQEVINEEIVSVERSRQVEHFNLEYMDEIFSDSLPEKNKAVQSEVPISNWSEKYLAEAKVATESGNEEDDLDCLQNRIKELGRELEEVTILKEKYEKDVQDLLQDIVDLKMKQAGDDEGETPEETRKRIKEEMELKQDNKQLQEDLKREKKRRLSIEESKRDLLDELNSLMREKELLLKQQSDDKENGKLLEDMISLRKKLGEFDTENKRLKKEVKELKEALSEVIVTHDEEKERVLEECEKEKSEMMEELVASKRELESQLQELFAMNDDLKGTISNLQEELKESSERFSTEIDVPNENIESGTSKGVSHEDNGLLSQTLKQEGGDQETKQGKSPSTELQNLAEQWKTERDELQEMFKVEKERLQKTFDDELKRKLAENDEQHKQRNEEMATEINRKFSIEKKEIKASVEKKIYEQFLEKNIAAETDFHEILSKILQEHSKEIENVEIDILKAEERFQEDKNKLLEQNDSEKEALKKMHEEEKKALESTIQNLLKEVVKLKQQRKEIRLIHKKEKETMEEIYERDRIKLKEDWELYKRDLLSNLQEDFDSKLANETQKHETNLEDFKEQLEKSEQRRKELEDRLKGRAIDSDKAKVYEDEKGVRSGQEDEAYGKELRSVKKTLEEEYDKKLKEEKRKFEETLQGLRREIGNLQEKRRLIQDKIYNQDPSLVDRNLVEKSIANYKMEILSKMEEEVAQKIAREKKSLEETISEQQLEIDELKRQRWELRNQLRRDRSRLEEEFELEKERMENQFLKEKEDLKNKLEARLQREMTKRTEKVNRAISPIFTESPYSPQDSPRRLRSENLALRDDNQRLELEMRQLTSQLQTLESNFQEIMSSERTKVEKMKRIQERMPKKGRGGAVTFSDEIETRSLGDTASDPNETVLQELRHRDSQVRELLEQKHFYEEVLSELCEEAGLFELYQNVVI</sequence>
<feature type="region of interest" description="Disordered" evidence="2">
    <location>
        <begin position="3385"/>
        <end position="3404"/>
    </location>
</feature>
<feature type="coiled-coil region" evidence="1">
    <location>
        <begin position="1136"/>
        <end position="1163"/>
    </location>
</feature>
<feature type="compositionally biased region" description="Polar residues" evidence="2">
    <location>
        <begin position="1562"/>
        <end position="1575"/>
    </location>
</feature>
<feature type="region of interest" description="Disordered" evidence="2">
    <location>
        <begin position="137"/>
        <end position="160"/>
    </location>
</feature>
<dbReference type="PANTHER" id="PTHR23159:SF31">
    <property type="entry name" value="CENTROSOME-ASSOCIATED PROTEIN CEP250 ISOFORM X1"/>
    <property type="match status" value="1"/>
</dbReference>
<feature type="region of interest" description="Disordered" evidence="2">
    <location>
        <begin position="2957"/>
        <end position="2977"/>
    </location>
</feature>
<evidence type="ECO:0000256" key="1">
    <source>
        <dbReference type="SAM" id="Coils"/>
    </source>
</evidence>
<feature type="coiled-coil region" evidence="1">
    <location>
        <begin position="2394"/>
        <end position="2455"/>
    </location>
</feature>
<feature type="coiled-coil region" evidence="1">
    <location>
        <begin position="3619"/>
        <end position="3725"/>
    </location>
</feature>
<feature type="compositionally biased region" description="Basic and acidic residues" evidence="2">
    <location>
        <begin position="38"/>
        <end position="49"/>
    </location>
</feature>
<keyword evidence="4" id="KW-1185">Reference proteome</keyword>
<feature type="compositionally biased region" description="Basic and acidic residues" evidence="2">
    <location>
        <begin position="675"/>
        <end position="690"/>
    </location>
</feature>
<feature type="coiled-coil region" evidence="1">
    <location>
        <begin position="3759"/>
        <end position="3837"/>
    </location>
</feature>
<evidence type="ECO:0000313" key="3">
    <source>
        <dbReference type="EMBL" id="RMX44293.1"/>
    </source>
</evidence>
<feature type="compositionally biased region" description="Basic and acidic residues" evidence="2">
    <location>
        <begin position="891"/>
        <end position="919"/>
    </location>
</feature>
<comment type="caution">
    <text evidence="3">The sequence shown here is derived from an EMBL/GenBank/DDBJ whole genome shotgun (WGS) entry which is preliminary data.</text>
</comment>
<proteinExistence type="predicted"/>
<organism evidence="3 4">
    <name type="scientific">Pocillopora damicornis</name>
    <name type="common">Cauliflower coral</name>
    <name type="synonym">Millepora damicornis</name>
    <dbReference type="NCBI Taxonomy" id="46731"/>
    <lineage>
        <taxon>Eukaryota</taxon>
        <taxon>Metazoa</taxon>
        <taxon>Cnidaria</taxon>
        <taxon>Anthozoa</taxon>
        <taxon>Hexacorallia</taxon>
        <taxon>Scleractinia</taxon>
        <taxon>Astrocoeniina</taxon>
        <taxon>Pocilloporidae</taxon>
        <taxon>Pocillopora</taxon>
    </lineage>
</organism>
<feature type="coiled-coil region" evidence="1">
    <location>
        <begin position="703"/>
        <end position="765"/>
    </location>
</feature>
<feature type="coiled-coil region" evidence="1">
    <location>
        <begin position="2018"/>
        <end position="2080"/>
    </location>
</feature>
<dbReference type="Proteomes" id="UP000275408">
    <property type="component" value="Unassembled WGS sequence"/>
</dbReference>
<feature type="compositionally biased region" description="Polar residues" evidence="2">
    <location>
        <begin position="663"/>
        <end position="674"/>
    </location>
</feature>
<feature type="compositionally biased region" description="Basic and acidic residues" evidence="2">
    <location>
        <begin position="137"/>
        <end position="154"/>
    </location>
</feature>
<feature type="compositionally biased region" description="Basic and acidic residues" evidence="2">
    <location>
        <begin position="3345"/>
        <end position="3354"/>
    </location>
</feature>
<feature type="coiled-coil region" evidence="1">
    <location>
        <begin position="3868"/>
        <end position="3902"/>
    </location>
</feature>
<feature type="region of interest" description="Disordered" evidence="2">
    <location>
        <begin position="1776"/>
        <end position="1800"/>
    </location>
</feature>
<feature type="compositionally biased region" description="Polar residues" evidence="2">
    <location>
        <begin position="2961"/>
        <end position="2977"/>
    </location>
</feature>
<feature type="coiled-coil region" evidence="1">
    <location>
        <begin position="2583"/>
        <end position="2617"/>
    </location>
</feature>
<feature type="compositionally biased region" description="Basic and acidic residues" evidence="2">
    <location>
        <begin position="3905"/>
        <end position="3918"/>
    </location>
</feature>
<feature type="coiled-coil region" evidence="1">
    <location>
        <begin position="3492"/>
        <end position="3573"/>
    </location>
</feature>
<feature type="coiled-coil region" evidence="1">
    <location>
        <begin position="969"/>
        <end position="996"/>
    </location>
</feature>
<feature type="coiled-coil region" evidence="1">
    <location>
        <begin position="634"/>
        <end position="661"/>
    </location>
</feature>
<feature type="region of interest" description="Disordered" evidence="2">
    <location>
        <begin position="1532"/>
        <end position="1575"/>
    </location>
</feature>
<name>A0A3M6TSA1_POCDA</name>
<feature type="compositionally biased region" description="Basic and acidic residues" evidence="2">
    <location>
        <begin position="2994"/>
        <end position="3030"/>
    </location>
</feature>
<keyword evidence="1" id="KW-0175">Coiled coil</keyword>
<feature type="coiled-coil region" evidence="1">
    <location>
        <begin position="1351"/>
        <end position="1413"/>
    </location>
</feature>
<feature type="region of interest" description="Disordered" evidence="2">
    <location>
        <begin position="1109"/>
        <end position="1133"/>
    </location>
</feature>
<gene>
    <name evidence="3" type="ORF">pdam_00020700</name>
</gene>
<feature type="compositionally biased region" description="Basic and acidic residues" evidence="2">
    <location>
        <begin position="559"/>
        <end position="577"/>
    </location>
</feature>
<dbReference type="PANTHER" id="PTHR23159">
    <property type="entry name" value="CENTROSOMAL PROTEIN 2"/>
    <property type="match status" value="1"/>
</dbReference>
<feature type="coiled-coil region" evidence="1">
    <location>
        <begin position="278"/>
        <end position="333"/>
    </location>
</feature>
<accession>A0A3M6TSA1</accession>
<feature type="coiled-coil region" evidence="1">
    <location>
        <begin position="1732"/>
        <end position="1759"/>
    </location>
</feature>
<feature type="coiled-coil region" evidence="1">
    <location>
        <begin position="1031"/>
        <end position="1097"/>
    </location>
</feature>
<dbReference type="EMBL" id="RCHS01003031">
    <property type="protein sequence ID" value="RMX44293.1"/>
    <property type="molecule type" value="Genomic_DNA"/>
</dbReference>
<feature type="coiled-coil region" evidence="1">
    <location>
        <begin position="2285"/>
        <end position="2356"/>
    </location>
</feature>
<feature type="region of interest" description="Disordered" evidence="2">
    <location>
        <begin position="2994"/>
        <end position="3031"/>
    </location>
</feature>
<feature type="compositionally biased region" description="Polar residues" evidence="2">
    <location>
        <begin position="3395"/>
        <end position="3404"/>
    </location>
</feature>
<feature type="region of interest" description="Disordered" evidence="2">
    <location>
        <begin position="546"/>
        <end position="577"/>
    </location>
</feature>
<feature type="coiled-coil region" evidence="1">
    <location>
        <begin position="382"/>
        <end position="443"/>
    </location>
</feature>
<evidence type="ECO:0000256" key="2">
    <source>
        <dbReference type="SAM" id="MobiDB-lite"/>
    </source>
</evidence>
<feature type="coiled-coil region" evidence="1">
    <location>
        <begin position="187"/>
        <end position="218"/>
    </location>
</feature>
<feature type="region of interest" description="Disordered" evidence="2">
    <location>
        <begin position="3345"/>
        <end position="3375"/>
    </location>
</feature>
<dbReference type="OrthoDB" id="5984700at2759"/>
<feature type="compositionally biased region" description="Basic and acidic residues" evidence="2">
    <location>
        <begin position="1109"/>
        <end position="1127"/>
    </location>
</feature>
<feature type="coiled-coil region" evidence="1">
    <location>
        <begin position="1280"/>
        <end position="1307"/>
    </location>
</feature>
<feature type="region of interest" description="Disordered" evidence="2">
    <location>
        <begin position="1"/>
        <end position="71"/>
    </location>
</feature>
<feature type="coiled-coil region" evidence="1">
    <location>
        <begin position="2491"/>
        <end position="2547"/>
    </location>
</feature>
<feature type="compositionally biased region" description="Basic and acidic residues" evidence="2">
    <location>
        <begin position="232"/>
        <end position="260"/>
    </location>
</feature>
<evidence type="ECO:0000313" key="4">
    <source>
        <dbReference type="Proteomes" id="UP000275408"/>
    </source>
</evidence>
<feature type="region of interest" description="Disordered" evidence="2">
    <location>
        <begin position="877"/>
        <end position="919"/>
    </location>
</feature>
<feature type="compositionally biased region" description="Basic and acidic residues" evidence="2">
    <location>
        <begin position="1790"/>
        <end position="1800"/>
    </location>
</feature>
<feature type="coiled-coil region" evidence="1">
    <location>
        <begin position="1958"/>
        <end position="1985"/>
    </location>
</feature>
<feature type="region of interest" description="Disordered" evidence="2">
    <location>
        <begin position="663"/>
        <end position="690"/>
    </location>
</feature>
<feature type="compositionally biased region" description="Basic and acidic residues" evidence="2">
    <location>
        <begin position="1438"/>
        <end position="1450"/>
    </location>
</feature>
<feature type="region of interest" description="Disordered" evidence="2">
    <location>
        <begin position="226"/>
        <end position="260"/>
    </location>
</feature>
<feature type="compositionally biased region" description="Basic and acidic residues" evidence="2">
    <location>
        <begin position="1549"/>
        <end position="1560"/>
    </location>
</feature>
<feature type="region of interest" description="Disordered" evidence="2">
    <location>
        <begin position="3905"/>
        <end position="3925"/>
    </location>
</feature>
<protein>
    <submittedName>
        <fullName evidence="3">Uncharacterized protein</fullName>
    </submittedName>
</protein>
<dbReference type="STRING" id="46731.A0A3M6TSA1"/>
<feature type="region of interest" description="Disordered" evidence="2">
    <location>
        <begin position="608"/>
        <end position="629"/>
    </location>
</feature>
<feature type="coiled-coil region" evidence="1">
    <location>
        <begin position="1620"/>
        <end position="1654"/>
    </location>
</feature>
<feature type="region of interest" description="Disordered" evidence="2">
    <location>
        <begin position="1425"/>
        <end position="1450"/>
    </location>
</feature>
<feature type="coiled-coil region" evidence="1">
    <location>
        <begin position="2670"/>
        <end position="2725"/>
    </location>
</feature>
<reference evidence="3 4" key="1">
    <citation type="journal article" date="2018" name="Sci. Rep.">
        <title>Comparative analysis of the Pocillopora damicornis genome highlights role of immune system in coral evolution.</title>
        <authorList>
            <person name="Cunning R."/>
            <person name="Bay R.A."/>
            <person name="Gillette P."/>
            <person name="Baker A.C."/>
            <person name="Traylor-Knowles N."/>
        </authorList>
    </citation>
    <scope>NUCLEOTIDE SEQUENCE [LARGE SCALE GENOMIC DNA]</scope>
    <source>
        <strain evidence="3">RSMAS</strain>
        <tissue evidence="3">Whole animal</tissue>
    </source>
</reference>